<dbReference type="SUPFAM" id="SSF55205">
    <property type="entry name" value="EPT/RTPC-like"/>
    <property type="match status" value="1"/>
</dbReference>
<evidence type="ECO:0000313" key="14">
    <source>
        <dbReference type="EMBL" id="MBN1573886.1"/>
    </source>
</evidence>
<comment type="catalytic activity">
    <reaction evidence="11 12">
        <text>phosphoenolpyruvate + UDP-N-acetyl-alpha-D-glucosamine = UDP-N-acetyl-3-O-(1-carboxyvinyl)-alpha-D-glucosamine + phosphate</text>
        <dbReference type="Rhea" id="RHEA:18681"/>
        <dbReference type="ChEBI" id="CHEBI:43474"/>
        <dbReference type="ChEBI" id="CHEBI:57705"/>
        <dbReference type="ChEBI" id="CHEBI:58702"/>
        <dbReference type="ChEBI" id="CHEBI:68483"/>
        <dbReference type="EC" id="2.5.1.7"/>
    </reaction>
</comment>
<evidence type="ECO:0000256" key="2">
    <source>
        <dbReference type="ARBA" id="ARBA00004752"/>
    </source>
</evidence>
<dbReference type="PANTHER" id="PTHR43783:SF1">
    <property type="entry name" value="UDP-N-ACETYLGLUCOSAMINE 1-CARBOXYVINYLTRANSFERASE"/>
    <property type="match status" value="1"/>
</dbReference>
<keyword evidence="6 12" id="KW-0133">Cell shape</keyword>
<feature type="binding site" evidence="12">
    <location>
        <position position="325"/>
    </location>
    <ligand>
        <name>UDP-N-acetyl-alpha-D-glucosamine</name>
        <dbReference type="ChEBI" id="CHEBI:57705"/>
    </ligand>
</feature>
<evidence type="ECO:0000313" key="15">
    <source>
        <dbReference type="Proteomes" id="UP000809273"/>
    </source>
</evidence>
<organism evidence="14 15">
    <name type="scientific">Candidatus Zymogenus saltonus</name>
    <dbReference type="NCBI Taxonomy" id="2844893"/>
    <lineage>
        <taxon>Bacteria</taxon>
        <taxon>Deltaproteobacteria</taxon>
        <taxon>Candidatus Zymogenia</taxon>
        <taxon>Candidatus Zymogeniales</taxon>
        <taxon>Candidatus Zymogenaceae</taxon>
        <taxon>Candidatus Zymogenus</taxon>
    </lineage>
</organism>
<evidence type="ECO:0000256" key="6">
    <source>
        <dbReference type="ARBA" id="ARBA00022960"/>
    </source>
</evidence>
<evidence type="ECO:0000256" key="7">
    <source>
        <dbReference type="ARBA" id="ARBA00022984"/>
    </source>
</evidence>
<dbReference type="EMBL" id="JAFGIX010000057">
    <property type="protein sequence ID" value="MBN1573886.1"/>
    <property type="molecule type" value="Genomic_DNA"/>
</dbReference>
<dbReference type="InterPro" id="IPR013792">
    <property type="entry name" value="RNA3'P_cycl/enolpyr_Trfase_a/b"/>
</dbReference>
<dbReference type="GO" id="GO:0019277">
    <property type="term" value="P:UDP-N-acetylgalactosamine biosynthetic process"/>
    <property type="evidence" value="ECO:0007669"/>
    <property type="project" value="InterPro"/>
</dbReference>
<proteinExistence type="inferred from homology"/>
<feature type="binding site" evidence="12">
    <location>
        <position position="91"/>
    </location>
    <ligand>
        <name>UDP-N-acetyl-alpha-D-glucosamine</name>
        <dbReference type="ChEBI" id="CHEBI:57705"/>
    </ligand>
</feature>
<dbReference type="Proteomes" id="UP000809273">
    <property type="component" value="Unassembled WGS sequence"/>
</dbReference>
<feature type="modified residue" description="2-(S-cysteinyl)pyruvic acid O-phosphothioketal" evidence="12">
    <location>
        <position position="115"/>
    </location>
</feature>
<gene>
    <name evidence="12 14" type="primary">murA</name>
    <name evidence="14" type="ORF">JW984_11875</name>
</gene>
<keyword evidence="9 12" id="KW-0961">Cell wall biogenesis/degradation</keyword>
<name>A0A9D8PNF9_9DELT</name>
<dbReference type="CDD" id="cd01555">
    <property type="entry name" value="UdpNAET"/>
    <property type="match status" value="1"/>
</dbReference>
<evidence type="ECO:0000259" key="13">
    <source>
        <dbReference type="Pfam" id="PF00275"/>
    </source>
</evidence>
<evidence type="ECO:0000256" key="1">
    <source>
        <dbReference type="ARBA" id="ARBA00004496"/>
    </source>
</evidence>
<dbReference type="GO" id="GO:0051301">
    <property type="term" value="P:cell division"/>
    <property type="evidence" value="ECO:0007669"/>
    <property type="project" value="UniProtKB-KW"/>
</dbReference>
<dbReference type="Pfam" id="PF00275">
    <property type="entry name" value="EPSP_synthase"/>
    <property type="match status" value="1"/>
</dbReference>
<dbReference type="Gene3D" id="3.65.10.10">
    <property type="entry name" value="Enolpyruvate transferase domain"/>
    <property type="match status" value="2"/>
</dbReference>
<comment type="caution">
    <text evidence="14">The sequence shown here is derived from an EMBL/GenBank/DDBJ whole genome shotgun (WGS) entry which is preliminary data.</text>
</comment>
<dbReference type="GO" id="GO:0009252">
    <property type="term" value="P:peptidoglycan biosynthetic process"/>
    <property type="evidence" value="ECO:0007669"/>
    <property type="project" value="UniProtKB-UniRule"/>
</dbReference>
<comment type="similarity">
    <text evidence="10 12">Belongs to the EPSP synthase family. MurA subfamily.</text>
</comment>
<dbReference type="GO" id="GO:0008360">
    <property type="term" value="P:regulation of cell shape"/>
    <property type="evidence" value="ECO:0007669"/>
    <property type="project" value="UniProtKB-KW"/>
</dbReference>
<evidence type="ECO:0000256" key="5">
    <source>
        <dbReference type="ARBA" id="ARBA00022679"/>
    </source>
</evidence>
<evidence type="ECO:0000256" key="3">
    <source>
        <dbReference type="ARBA" id="ARBA00022490"/>
    </source>
</evidence>
<dbReference type="GO" id="GO:0005737">
    <property type="term" value="C:cytoplasm"/>
    <property type="evidence" value="ECO:0007669"/>
    <property type="project" value="UniProtKB-SubCell"/>
</dbReference>
<comment type="pathway">
    <text evidence="2 12">Cell wall biogenesis; peptidoglycan biosynthesis.</text>
</comment>
<evidence type="ECO:0000256" key="8">
    <source>
        <dbReference type="ARBA" id="ARBA00023306"/>
    </source>
</evidence>
<keyword evidence="3 12" id="KW-0963">Cytoplasm</keyword>
<dbReference type="NCBIfam" id="TIGR01072">
    <property type="entry name" value="murA"/>
    <property type="match status" value="1"/>
</dbReference>
<dbReference type="PANTHER" id="PTHR43783">
    <property type="entry name" value="UDP-N-ACETYLGLUCOSAMINE 1-CARBOXYVINYLTRANSFERASE"/>
    <property type="match status" value="1"/>
</dbReference>
<comment type="subcellular location">
    <subcellularLocation>
        <location evidence="1 12">Cytoplasm</location>
    </subcellularLocation>
</comment>
<evidence type="ECO:0000256" key="9">
    <source>
        <dbReference type="ARBA" id="ARBA00023316"/>
    </source>
</evidence>
<comment type="function">
    <text evidence="12">Cell wall formation. Adds enolpyruvyl to UDP-N-acetylglucosamine.</text>
</comment>
<reference evidence="14" key="2">
    <citation type="submission" date="2021-01" db="EMBL/GenBank/DDBJ databases">
        <authorList>
            <person name="Hahn C.R."/>
            <person name="Youssef N.H."/>
            <person name="Elshahed M."/>
        </authorList>
    </citation>
    <scope>NUCLEOTIDE SEQUENCE</scope>
    <source>
        <strain evidence="14">Zod_Metabat.24</strain>
    </source>
</reference>
<keyword evidence="12" id="KW-0670">Pyruvate</keyword>
<evidence type="ECO:0000256" key="11">
    <source>
        <dbReference type="ARBA" id="ARBA00047527"/>
    </source>
</evidence>
<dbReference type="InterPro" id="IPR005750">
    <property type="entry name" value="UDP_GlcNAc_COvinyl_MurA"/>
</dbReference>
<dbReference type="InterPro" id="IPR036968">
    <property type="entry name" value="Enolpyruvate_Tfrase_sf"/>
</dbReference>
<dbReference type="HAMAP" id="MF_00111">
    <property type="entry name" value="MurA"/>
    <property type="match status" value="1"/>
</dbReference>
<feature type="binding site" evidence="12">
    <location>
        <begin position="22"/>
        <end position="23"/>
    </location>
    <ligand>
        <name>phosphoenolpyruvate</name>
        <dbReference type="ChEBI" id="CHEBI:58702"/>
    </ligand>
</feature>
<dbReference type="InterPro" id="IPR050068">
    <property type="entry name" value="MurA_subfamily"/>
</dbReference>
<feature type="binding site" evidence="12">
    <location>
        <position position="303"/>
    </location>
    <ligand>
        <name>UDP-N-acetyl-alpha-D-glucosamine</name>
        <dbReference type="ChEBI" id="CHEBI:57705"/>
    </ligand>
</feature>
<comment type="caution">
    <text evidence="12">Lacks conserved residue(s) required for the propagation of feature annotation.</text>
</comment>
<evidence type="ECO:0000256" key="12">
    <source>
        <dbReference type="HAMAP-Rule" id="MF_00111"/>
    </source>
</evidence>
<keyword evidence="7 12" id="KW-0573">Peptidoglycan synthesis</keyword>
<reference evidence="14" key="1">
    <citation type="journal article" date="2021" name="Environ. Microbiol.">
        <title>Genomic characterization of three novel Desulfobacterota classes expand the metabolic and phylogenetic diversity of the phylum.</title>
        <authorList>
            <person name="Murphy C.L."/>
            <person name="Biggerstaff J."/>
            <person name="Eichhorn A."/>
            <person name="Ewing E."/>
            <person name="Shahan R."/>
            <person name="Soriano D."/>
            <person name="Stewart S."/>
            <person name="VanMol K."/>
            <person name="Walker R."/>
            <person name="Walters P."/>
            <person name="Elshahed M.S."/>
            <person name="Youssef N.H."/>
        </authorList>
    </citation>
    <scope>NUCLEOTIDE SEQUENCE</scope>
    <source>
        <strain evidence="14">Zod_Metabat.24</strain>
    </source>
</reference>
<sequence>MKKMVIRGGVPLKGRLRISGSKNAALPIIISSIMAPGRSEFLDVPDLMDIRTTEKLLTELGAEVSFDDAFVVDSSTIKRHEAPWDEVRKMRASFLVLGAMISRFGVAEVALPGGCALGPRLVDQHLKGFVSLGVKIKEEHGVVIANAKNIRGDSVTFDIPTVGGTENILMAACTAKGETVINNAAREPEIIDLARALREMGAIIEGEGEETIRVQGVDALSPITYRVIQDRIEAGTYLMAVAITAGDVTIENFPSGILTSVVDKLEDAGVEFRQTGDEMRIKGPKKIEPINISTQPYPGFPTDLQAPISSLLTIADGTSVITETIFENRFAHVPELIRLGADITIDGRSAVIRGVKGLSGAKVMSSDIRNSASLILAGLAAENTTEVYRLYHLERGYERMEEKLSALGADIKKVLQDD</sequence>
<dbReference type="GO" id="GO:0008760">
    <property type="term" value="F:UDP-N-acetylglucosamine 1-carboxyvinyltransferase activity"/>
    <property type="evidence" value="ECO:0007669"/>
    <property type="project" value="UniProtKB-UniRule"/>
</dbReference>
<dbReference type="EC" id="2.5.1.7" evidence="12"/>
<dbReference type="AlphaFoldDB" id="A0A9D8PNF9"/>
<dbReference type="GO" id="GO:0071555">
    <property type="term" value="P:cell wall organization"/>
    <property type="evidence" value="ECO:0007669"/>
    <property type="project" value="UniProtKB-KW"/>
</dbReference>
<feature type="active site" description="Proton donor" evidence="12">
    <location>
        <position position="115"/>
    </location>
</feature>
<feature type="domain" description="Enolpyruvate transferase" evidence="13">
    <location>
        <begin position="7"/>
        <end position="404"/>
    </location>
</feature>
<keyword evidence="5 12" id="KW-0808">Transferase</keyword>
<accession>A0A9D8PNF9</accession>
<keyword evidence="4 12" id="KW-0132">Cell division</keyword>
<protein>
    <recommendedName>
        <fullName evidence="12">UDP-N-acetylglucosamine 1-carboxyvinyltransferase</fullName>
        <ecNumber evidence="12">2.5.1.7</ecNumber>
    </recommendedName>
    <alternativeName>
        <fullName evidence="12">Enoylpyruvate transferase</fullName>
    </alternativeName>
    <alternativeName>
        <fullName evidence="12">UDP-N-acetylglucosamine enolpyruvyl transferase</fullName>
        <shortName evidence="12">EPT</shortName>
    </alternativeName>
</protein>
<evidence type="ECO:0000256" key="4">
    <source>
        <dbReference type="ARBA" id="ARBA00022618"/>
    </source>
</evidence>
<dbReference type="InterPro" id="IPR001986">
    <property type="entry name" value="Enolpyruvate_Tfrase_dom"/>
</dbReference>
<evidence type="ECO:0000256" key="10">
    <source>
        <dbReference type="ARBA" id="ARBA00038367"/>
    </source>
</evidence>
<dbReference type="NCBIfam" id="NF006873">
    <property type="entry name" value="PRK09369.1"/>
    <property type="match status" value="1"/>
</dbReference>
<keyword evidence="8 12" id="KW-0131">Cell cycle</keyword>